<dbReference type="EMBL" id="AGJL01000012">
    <property type="protein sequence ID" value="EHP87725.1"/>
    <property type="molecule type" value="Genomic_DNA"/>
</dbReference>
<keyword evidence="1" id="KW-0004">4Fe-4S</keyword>
<dbReference type="PANTHER" id="PTHR43687:SF2">
    <property type="entry name" value="FERREDOXIN 3"/>
    <property type="match status" value="1"/>
</dbReference>
<evidence type="ECO:0000256" key="1">
    <source>
        <dbReference type="ARBA" id="ARBA00022485"/>
    </source>
</evidence>
<evidence type="ECO:0000256" key="2">
    <source>
        <dbReference type="ARBA" id="ARBA00022723"/>
    </source>
</evidence>
<gene>
    <name evidence="6" type="ORF">MetfoDRAFT_0614</name>
</gene>
<dbReference type="InterPro" id="IPR017896">
    <property type="entry name" value="4Fe4S_Fe-S-bd"/>
</dbReference>
<dbReference type="PROSITE" id="PS00198">
    <property type="entry name" value="4FE4S_FER_1"/>
    <property type="match status" value="1"/>
</dbReference>
<protein>
    <submittedName>
        <fullName evidence="6">4Fe-4S ferredoxin iron-sulfur binding domain protein</fullName>
    </submittedName>
</protein>
<dbReference type="OrthoDB" id="23833at2157"/>
<evidence type="ECO:0000313" key="6">
    <source>
        <dbReference type="EMBL" id="EHP87725.1"/>
    </source>
</evidence>
<feature type="domain" description="4Fe-4S ferredoxin-type" evidence="5">
    <location>
        <begin position="77"/>
        <end position="106"/>
    </location>
</feature>
<evidence type="ECO:0000256" key="3">
    <source>
        <dbReference type="ARBA" id="ARBA00023004"/>
    </source>
</evidence>
<dbReference type="AlphaFoldDB" id="H1KXU1"/>
<organism evidence="6 7">
    <name type="scientific">Methanotorris formicicus Mc-S-70</name>
    <dbReference type="NCBI Taxonomy" id="647171"/>
    <lineage>
        <taxon>Archaea</taxon>
        <taxon>Methanobacteriati</taxon>
        <taxon>Methanobacteriota</taxon>
        <taxon>Methanomada group</taxon>
        <taxon>Methanococci</taxon>
        <taxon>Methanococcales</taxon>
        <taxon>Methanocaldococcaceae</taxon>
        <taxon>Methanotorris</taxon>
    </lineage>
</organism>
<keyword evidence="3" id="KW-0408">Iron</keyword>
<dbReference type="Gene3D" id="3.30.70.20">
    <property type="match status" value="1"/>
</dbReference>
<dbReference type="GO" id="GO:0016491">
    <property type="term" value="F:oxidoreductase activity"/>
    <property type="evidence" value="ECO:0007669"/>
    <property type="project" value="UniProtKB-ARBA"/>
</dbReference>
<dbReference type="GO" id="GO:0046872">
    <property type="term" value="F:metal ion binding"/>
    <property type="evidence" value="ECO:0007669"/>
    <property type="project" value="UniProtKB-KW"/>
</dbReference>
<dbReference type="Pfam" id="PF12837">
    <property type="entry name" value="Fer4_6"/>
    <property type="match status" value="1"/>
</dbReference>
<dbReference type="InterPro" id="IPR050572">
    <property type="entry name" value="Fe-S_Ferredoxin"/>
</dbReference>
<accession>H1KXU1</accession>
<dbReference type="Proteomes" id="UP000003706">
    <property type="component" value="Unassembled WGS sequence"/>
</dbReference>
<dbReference type="STRING" id="647171.MetfoDRAFT_0614"/>
<dbReference type="InterPro" id="IPR017900">
    <property type="entry name" value="4Fe4S_Fe_S_CS"/>
</dbReference>
<evidence type="ECO:0000259" key="5">
    <source>
        <dbReference type="PROSITE" id="PS51379"/>
    </source>
</evidence>
<dbReference type="PROSITE" id="PS51379">
    <property type="entry name" value="4FE4S_FER_2"/>
    <property type="match status" value="1"/>
</dbReference>
<dbReference type="PANTHER" id="PTHR43687">
    <property type="entry name" value="ADENYLYLSULFATE REDUCTASE, BETA SUBUNIT"/>
    <property type="match status" value="1"/>
</dbReference>
<dbReference type="GO" id="GO:0051539">
    <property type="term" value="F:4 iron, 4 sulfur cluster binding"/>
    <property type="evidence" value="ECO:0007669"/>
    <property type="project" value="UniProtKB-KW"/>
</dbReference>
<dbReference type="SUPFAM" id="SSF54862">
    <property type="entry name" value="4Fe-4S ferredoxins"/>
    <property type="match status" value="1"/>
</dbReference>
<keyword evidence="4" id="KW-0411">Iron-sulfur</keyword>
<dbReference type="PATRIC" id="fig|647171.4.peg.606"/>
<reference evidence="6 7" key="1">
    <citation type="submission" date="2011-09" db="EMBL/GenBank/DDBJ databases">
        <title>The draft genome of Methanotorris formicicus Mc-S-70.</title>
        <authorList>
            <consortium name="US DOE Joint Genome Institute (JGI-PGF)"/>
            <person name="Lucas S."/>
            <person name="Han J."/>
            <person name="Lapidus A."/>
            <person name="Cheng J.-F."/>
            <person name="Goodwin L."/>
            <person name="Pitluck S."/>
            <person name="Peters L."/>
            <person name="Land M.L."/>
            <person name="Hauser L."/>
            <person name="Sieprawska-Lupa M."/>
            <person name="Takai K."/>
            <person name="Miyazaki J."/>
            <person name="Whitman W."/>
            <person name="Woyke T.J."/>
        </authorList>
    </citation>
    <scope>NUCLEOTIDE SEQUENCE [LARGE SCALE GENOMIC DNA]</scope>
    <source>
        <strain evidence="6 7">Mc-S-70</strain>
    </source>
</reference>
<name>H1KXU1_9EURY</name>
<evidence type="ECO:0000256" key="4">
    <source>
        <dbReference type="ARBA" id="ARBA00023014"/>
    </source>
</evidence>
<sequence>MEKKKELLKKIREFMILNLEIKKLSKDLGINEIHDTYEEVTKLVREPNKRLYKMLYDAAKEIQYDEYDGKKRKEIPWFPKVDYEKCKNCKKCVEFCPKGVYDIENGRVTVKYPYNCIINCNACSYMCCENNAIIFPENKIEKSGNL</sequence>
<dbReference type="RefSeq" id="WP_007044057.1">
    <property type="nucleotide sequence ID" value="NZ_AGJL01000012.1"/>
</dbReference>
<keyword evidence="7" id="KW-1185">Reference proteome</keyword>
<comment type="caution">
    <text evidence="6">The sequence shown here is derived from an EMBL/GenBank/DDBJ whole genome shotgun (WGS) entry which is preliminary data.</text>
</comment>
<keyword evidence="2" id="KW-0479">Metal-binding</keyword>
<proteinExistence type="predicted"/>
<evidence type="ECO:0000313" key="7">
    <source>
        <dbReference type="Proteomes" id="UP000003706"/>
    </source>
</evidence>